<dbReference type="PANTHER" id="PTHR12663:SF69">
    <property type="entry name" value="SISTER CHROMATID COHESION PROTEIN PDS5 HOMOLOG E"/>
    <property type="match status" value="1"/>
</dbReference>
<dbReference type="GeneID" id="104755907"/>
<evidence type="ECO:0000256" key="7">
    <source>
        <dbReference type="ARBA" id="ARBA00023306"/>
    </source>
</evidence>
<dbReference type="PANTHER" id="PTHR12663">
    <property type="entry name" value="ANDROGEN INDUCED INHIBITOR OF PROLIFERATION AS3 / PDS5-RELATED"/>
    <property type="match status" value="1"/>
</dbReference>
<feature type="compositionally biased region" description="Low complexity" evidence="8">
    <location>
        <begin position="668"/>
        <end position="678"/>
    </location>
</feature>
<feature type="compositionally biased region" description="Basic and acidic residues" evidence="8">
    <location>
        <begin position="897"/>
        <end position="908"/>
    </location>
</feature>
<proteinExistence type="predicted"/>
<evidence type="ECO:0000256" key="5">
    <source>
        <dbReference type="ARBA" id="ARBA00023204"/>
    </source>
</evidence>
<keyword evidence="7" id="KW-0131">Cell cycle</keyword>
<evidence type="ECO:0000256" key="6">
    <source>
        <dbReference type="ARBA" id="ARBA00023242"/>
    </source>
</evidence>
<feature type="compositionally biased region" description="Basic and acidic residues" evidence="8">
    <location>
        <begin position="750"/>
        <end position="776"/>
    </location>
</feature>
<feature type="compositionally biased region" description="Polar residues" evidence="8">
    <location>
        <begin position="499"/>
        <end position="509"/>
    </location>
</feature>
<keyword evidence="10" id="KW-1185">Reference proteome</keyword>
<dbReference type="InterPro" id="IPR016024">
    <property type="entry name" value="ARM-type_fold"/>
</dbReference>
<keyword evidence="4" id="KW-0498">Mitosis</keyword>
<feature type="compositionally biased region" description="Basic and acidic residues" evidence="8">
    <location>
        <begin position="957"/>
        <end position="971"/>
    </location>
</feature>
<dbReference type="CDD" id="cd20404">
    <property type="entry name" value="Tudor_Agenet_AtEML-like"/>
    <property type="match status" value="1"/>
</dbReference>
<dbReference type="Gene3D" id="2.30.30.140">
    <property type="match status" value="1"/>
</dbReference>
<name>A0ABM0WVB6_CAMSA</name>
<dbReference type="Pfam" id="PF20168">
    <property type="entry name" value="PDS5"/>
    <property type="match status" value="1"/>
</dbReference>
<feature type="region of interest" description="Disordered" evidence="8">
    <location>
        <begin position="263"/>
        <end position="588"/>
    </location>
</feature>
<keyword evidence="5" id="KW-0234">DNA repair</keyword>
<feature type="compositionally biased region" description="Basic and acidic residues" evidence="8">
    <location>
        <begin position="927"/>
        <end position="939"/>
    </location>
</feature>
<keyword evidence="6" id="KW-0539">Nucleus</keyword>
<evidence type="ECO:0000259" key="9">
    <source>
        <dbReference type="SMART" id="SM00333"/>
    </source>
</evidence>
<feature type="compositionally biased region" description="Basic and acidic residues" evidence="8">
    <location>
        <begin position="407"/>
        <end position="417"/>
    </location>
</feature>
<evidence type="ECO:0000256" key="4">
    <source>
        <dbReference type="ARBA" id="ARBA00022776"/>
    </source>
</evidence>
<dbReference type="InterPro" id="IPR002999">
    <property type="entry name" value="Tudor"/>
</dbReference>
<feature type="compositionally biased region" description="Basic and acidic residues" evidence="8">
    <location>
        <begin position="265"/>
        <end position="280"/>
    </location>
</feature>
<comment type="subcellular location">
    <subcellularLocation>
        <location evidence="1">Nucleus</location>
    </subcellularLocation>
</comment>
<evidence type="ECO:0000313" key="11">
    <source>
        <dbReference type="RefSeq" id="XP_010476696.1"/>
    </source>
</evidence>
<keyword evidence="3" id="KW-0227">DNA damage</keyword>
<protein>
    <submittedName>
        <fullName evidence="11">Uncharacterized protein LOC104755907</fullName>
    </submittedName>
</protein>
<accession>A0ABM0WVB6</accession>
<evidence type="ECO:0000256" key="2">
    <source>
        <dbReference type="ARBA" id="ARBA00022618"/>
    </source>
</evidence>
<evidence type="ECO:0000256" key="8">
    <source>
        <dbReference type="SAM" id="MobiDB-lite"/>
    </source>
</evidence>
<feature type="compositionally biased region" description="Basic and acidic residues" evidence="8">
    <location>
        <begin position="525"/>
        <end position="534"/>
    </location>
</feature>
<keyword evidence="2" id="KW-0132">Cell division</keyword>
<dbReference type="SMART" id="SM00333">
    <property type="entry name" value="TUDOR"/>
    <property type="match status" value="1"/>
</dbReference>
<evidence type="ECO:0000256" key="3">
    <source>
        <dbReference type="ARBA" id="ARBA00022763"/>
    </source>
</evidence>
<feature type="compositionally biased region" description="Basic residues" evidence="8">
    <location>
        <begin position="738"/>
        <end position="748"/>
    </location>
</feature>
<feature type="compositionally biased region" description="Basic and acidic residues" evidence="8">
    <location>
        <begin position="799"/>
        <end position="864"/>
    </location>
</feature>
<feature type="compositionally biased region" description="Polar residues" evidence="8">
    <location>
        <begin position="325"/>
        <end position="339"/>
    </location>
</feature>
<reference evidence="11" key="2">
    <citation type="submission" date="2025-08" db="UniProtKB">
        <authorList>
            <consortium name="RefSeq"/>
        </authorList>
    </citation>
    <scope>IDENTIFICATION</scope>
    <source>
        <tissue evidence="11">Leaf</tissue>
    </source>
</reference>
<feature type="compositionally biased region" description="Basic and acidic residues" evidence="8">
    <location>
        <begin position="443"/>
        <end position="462"/>
    </location>
</feature>
<sequence>MGPFVGETKLSKALLEAADNLVKPHSSTDATLRLLDSVESLLATVEQDATVSLLNDLKPSMAALVSADLLRNPDSDVRVSVVSCLTEIMRITAPDAPYDDDQMKEIFEVTIEAFDKLADSTSRSYRKAEVVLETVAKVRSSLVMLDLECDDLVLDMFRRFLKIIRLGHPLLVLLSMETIMITVIDESEEVPMDLLEVLLNSVKKESLDVSPAASTLVEKVLSSCARKLQPCIMEALKSTGTSLDMYSPVVSLICQSESAISQGHSDVKAKENEADEKISEEQVVPSDSLEVKLNLGVSRKGNRSKRTARGGTRRANGDDKVITGNEGQSESTDAETTSGSERKRGRKPNSLMNPEEGYSFKTSSSKKVVQEKKLKDSSLAKVAAKKATSPTKVGQTNQTGSRKRSRTKMEETNHDVDSLATPPSKKQIVKKDNPEEEDLMESDLEKPEDRIKSGRSSKKEKAQNGLAKTSAKKPLADTKMVKHSGKNSVLSDAKKKTSKGASMNKSVSSDAKKKTSEGASMKKSVHSDSKKKNSEGASMDTPVPRSSKSKKDSCATTPFTKKSEQTPKSHLKRKQTAGGVEPDTNELGEEMVNKKVNVWWPLDKAFYEGVISSYCSLKKMHQVKYLDGDVEELNLKVERFEIIQDIDEESTPLIKIIQRQKAKKSKNVSKNVEPNSSPEVGSSTQKMKMKMKDSVTDSTKQAKRTKGALEAVSNEPESTEGNCKSLKDLNGEPDRTKSRTGKKQKVTRAMHPESEKDCDDKEDPKTKGEDSLKLGEESDAEPDAMEEHQQLPEIQNAETKTDGEEERSAKEPNEEPDTDGKEGNSLKEPNAEPKTNGEEQEAAKEPIAETKTDGEEHKVAKETNAELETDEKEQESVKETPVEPTTEGEEQMSVKEPNAEPETKVEEKESAEEQTAGTKLIENEDMSEAKGQEVDKETNRSIPETGKVENEAEEDDQRVNKELEAESDKAEVSTTVLQVDP</sequence>
<dbReference type="Proteomes" id="UP000694864">
    <property type="component" value="Chromosome 17"/>
</dbReference>
<evidence type="ECO:0000256" key="1">
    <source>
        <dbReference type="ARBA" id="ARBA00004123"/>
    </source>
</evidence>
<feature type="domain" description="Tudor" evidence="9">
    <location>
        <begin position="588"/>
        <end position="646"/>
    </location>
</feature>
<dbReference type="InterPro" id="IPR039776">
    <property type="entry name" value="Pds5"/>
</dbReference>
<feature type="region of interest" description="Disordered" evidence="8">
    <location>
        <begin position="661"/>
        <end position="981"/>
    </location>
</feature>
<dbReference type="RefSeq" id="XP_010476696.1">
    <property type="nucleotide sequence ID" value="XM_010478394.2"/>
</dbReference>
<dbReference type="SUPFAM" id="SSF48371">
    <property type="entry name" value="ARM repeat"/>
    <property type="match status" value="1"/>
</dbReference>
<evidence type="ECO:0000313" key="10">
    <source>
        <dbReference type="Proteomes" id="UP000694864"/>
    </source>
</evidence>
<feature type="compositionally biased region" description="Polar residues" evidence="8">
    <location>
        <begin position="388"/>
        <end position="400"/>
    </location>
</feature>
<feature type="compositionally biased region" description="Basic and acidic residues" evidence="8">
    <location>
        <begin position="368"/>
        <end position="378"/>
    </location>
</feature>
<feature type="compositionally biased region" description="Basic residues" evidence="8">
    <location>
        <begin position="300"/>
        <end position="312"/>
    </location>
</feature>
<feature type="compositionally biased region" description="Basic and acidic residues" evidence="8">
    <location>
        <begin position="725"/>
        <end position="737"/>
    </location>
</feature>
<gene>
    <name evidence="11" type="primary">LOC104755907</name>
</gene>
<organism evidence="10 11">
    <name type="scientific">Camelina sativa</name>
    <name type="common">False flax</name>
    <name type="synonym">Myagrum sativum</name>
    <dbReference type="NCBI Taxonomy" id="90675"/>
    <lineage>
        <taxon>Eukaryota</taxon>
        <taxon>Viridiplantae</taxon>
        <taxon>Streptophyta</taxon>
        <taxon>Embryophyta</taxon>
        <taxon>Tracheophyta</taxon>
        <taxon>Spermatophyta</taxon>
        <taxon>Magnoliopsida</taxon>
        <taxon>eudicotyledons</taxon>
        <taxon>Gunneridae</taxon>
        <taxon>Pentapetalae</taxon>
        <taxon>rosids</taxon>
        <taxon>malvids</taxon>
        <taxon>Brassicales</taxon>
        <taxon>Brassicaceae</taxon>
        <taxon>Camelineae</taxon>
        <taxon>Camelina</taxon>
    </lineage>
</organism>
<feature type="compositionally biased region" description="Polar residues" evidence="8">
    <location>
        <begin position="972"/>
        <end position="981"/>
    </location>
</feature>
<reference evidence="10" key="1">
    <citation type="journal article" date="2014" name="Nat. Commun.">
        <title>The emerging biofuel crop Camelina sativa retains a highly undifferentiated hexaploid genome structure.</title>
        <authorList>
            <person name="Kagale S."/>
            <person name="Koh C."/>
            <person name="Nixon J."/>
            <person name="Bollina V."/>
            <person name="Clarke W.E."/>
            <person name="Tuteja R."/>
            <person name="Spillane C."/>
            <person name="Robinson S.J."/>
            <person name="Links M.G."/>
            <person name="Clarke C."/>
            <person name="Higgins E.E."/>
            <person name="Huebert T."/>
            <person name="Sharpe A.G."/>
            <person name="Parkin I.A."/>
        </authorList>
    </citation>
    <scope>NUCLEOTIDE SEQUENCE [LARGE SCALE GENOMIC DNA]</scope>
    <source>
        <strain evidence="10">cv. DH55</strain>
    </source>
</reference>